<dbReference type="InterPro" id="IPR036388">
    <property type="entry name" value="WH-like_DNA-bd_sf"/>
</dbReference>
<organism evidence="3 4">
    <name type="scientific">Sphagnum jensenii</name>
    <dbReference type="NCBI Taxonomy" id="128206"/>
    <lineage>
        <taxon>Eukaryota</taxon>
        <taxon>Viridiplantae</taxon>
        <taxon>Streptophyta</taxon>
        <taxon>Embryophyta</taxon>
        <taxon>Bryophyta</taxon>
        <taxon>Sphagnophytina</taxon>
        <taxon>Sphagnopsida</taxon>
        <taxon>Sphagnales</taxon>
        <taxon>Sphagnaceae</taxon>
        <taxon>Sphagnum</taxon>
    </lineage>
</organism>
<keyword evidence="4" id="KW-1185">Reference proteome</keyword>
<dbReference type="Gene3D" id="1.10.10.10">
    <property type="entry name" value="Winged helix-like DNA-binding domain superfamily/Winged helix DNA-binding domain"/>
    <property type="match status" value="1"/>
</dbReference>
<reference evidence="3" key="1">
    <citation type="submission" date="2024-03" db="EMBL/GenBank/DDBJ databases">
        <authorList>
            <consortium name="ELIXIR-Norway"/>
            <consortium name="Elixir Norway"/>
        </authorList>
    </citation>
    <scope>NUCLEOTIDE SEQUENCE</scope>
</reference>
<dbReference type="SUPFAM" id="SSF46785">
    <property type="entry name" value="Winged helix' DNA-binding domain"/>
    <property type="match status" value="1"/>
</dbReference>
<evidence type="ECO:0000313" key="3">
    <source>
        <dbReference type="EMBL" id="CAK9860127.1"/>
    </source>
</evidence>
<protein>
    <recommendedName>
        <fullName evidence="2">H15 domain-containing protein</fullName>
    </recommendedName>
</protein>
<dbReference type="EMBL" id="OZ023712">
    <property type="protein sequence ID" value="CAK9860127.1"/>
    <property type="molecule type" value="Genomic_DNA"/>
</dbReference>
<sequence>MGNKPAGCNSQQPIQALLEDAISALRERPGSTQSDIIKYLESKYDKSIPTKTKEKLLDRLKPILKASKMEYNRGNNHRGANRGGGGRAAQGLGKRKGGGTAAAAKTGRRACRSRTSQTNHRGNKSRRKSRASSSRPKKLNGSRSMKRKVGGSTCIKQGGRISSSNNARRRNKMEPRSRIIKSNHGRTGPQSGTKFALYKYQTRAAPRYNNYTYNNTHKKKFGRRGRPTGHFSKMDSSSIFPCIDISGNHHENN</sequence>
<evidence type="ECO:0000313" key="4">
    <source>
        <dbReference type="Proteomes" id="UP001497522"/>
    </source>
</evidence>
<dbReference type="InterPro" id="IPR036390">
    <property type="entry name" value="WH_DNA-bd_sf"/>
</dbReference>
<dbReference type="Pfam" id="PF00538">
    <property type="entry name" value="Linker_histone"/>
    <property type="match status" value="1"/>
</dbReference>
<feature type="domain" description="H15" evidence="2">
    <location>
        <begin position="13"/>
        <end position="69"/>
    </location>
</feature>
<proteinExistence type="predicted"/>
<dbReference type="Proteomes" id="UP001497522">
    <property type="component" value="Chromosome 11"/>
</dbReference>
<evidence type="ECO:0000256" key="1">
    <source>
        <dbReference type="SAM" id="MobiDB-lite"/>
    </source>
</evidence>
<gene>
    <name evidence="3" type="ORF">CSSPJE1EN2_LOCUS3122</name>
</gene>
<feature type="compositionally biased region" description="Basic residues" evidence="1">
    <location>
        <begin position="121"/>
        <end position="149"/>
    </location>
</feature>
<evidence type="ECO:0000259" key="2">
    <source>
        <dbReference type="Pfam" id="PF00538"/>
    </source>
</evidence>
<name>A0ABP1AC95_9BRYO</name>
<accession>A0ABP1AC95</accession>
<feature type="region of interest" description="Disordered" evidence="1">
    <location>
        <begin position="70"/>
        <end position="192"/>
    </location>
</feature>
<dbReference type="InterPro" id="IPR005818">
    <property type="entry name" value="Histone_H1/H5_H15"/>
</dbReference>